<keyword evidence="1" id="KW-0732">Signal</keyword>
<dbReference type="EMBL" id="CCFA01001518">
    <property type="protein sequence ID" value="CDW97303.1"/>
    <property type="molecule type" value="Genomic_DNA"/>
</dbReference>
<evidence type="ECO:0000256" key="1">
    <source>
        <dbReference type="SAM" id="SignalP"/>
    </source>
</evidence>
<feature type="signal peptide" evidence="1">
    <location>
        <begin position="1"/>
        <end position="18"/>
    </location>
</feature>
<proteinExistence type="predicted"/>
<keyword evidence="3" id="KW-1185">Reference proteome</keyword>
<feature type="chain" id="PRO_5002521795" evidence="1">
    <location>
        <begin position="19"/>
        <end position="56"/>
    </location>
</feature>
<accession>A0A0F7S9D2</accession>
<dbReference type="Proteomes" id="UP000242770">
    <property type="component" value="Unassembled WGS sequence"/>
</dbReference>
<evidence type="ECO:0000313" key="3">
    <source>
        <dbReference type="Proteomes" id="UP000242770"/>
    </source>
</evidence>
<evidence type="ECO:0000313" key="2">
    <source>
        <dbReference type="EMBL" id="CDW97303.1"/>
    </source>
</evidence>
<reference evidence="3" key="1">
    <citation type="submission" date="2014-06" db="EMBL/GenBank/DDBJ databases">
        <authorList>
            <person name="Berkman P.J."/>
        </authorList>
    </citation>
    <scope>NUCLEOTIDE SEQUENCE [LARGE SCALE GENOMIC DNA]</scope>
</reference>
<organism evidence="2 3">
    <name type="scientific">Sporisorium scitamineum</name>
    <dbReference type="NCBI Taxonomy" id="49012"/>
    <lineage>
        <taxon>Eukaryota</taxon>
        <taxon>Fungi</taxon>
        <taxon>Dikarya</taxon>
        <taxon>Basidiomycota</taxon>
        <taxon>Ustilaginomycotina</taxon>
        <taxon>Ustilaginomycetes</taxon>
        <taxon>Ustilaginales</taxon>
        <taxon>Ustilaginaceae</taxon>
        <taxon>Sporisorium</taxon>
    </lineage>
</organism>
<name>A0A0F7S9D2_9BASI</name>
<protein>
    <submittedName>
        <fullName evidence="2">Uncharacterized protein</fullName>
    </submittedName>
</protein>
<dbReference type="AlphaFoldDB" id="A0A0F7S9D2"/>
<gene>
    <name evidence="2" type="primary">SSCI28260.1</name>
</gene>
<sequence length="56" mass="6080">MLLLNIRLIVAFAHIRVADKTKFEGAEQLKLLNLHGNTTLILSTSSEGSRGSTQTA</sequence>